<evidence type="ECO:0000259" key="4">
    <source>
        <dbReference type="Pfam" id="PF08241"/>
    </source>
</evidence>
<dbReference type="NCBIfam" id="NF004851">
    <property type="entry name" value="PRK06202.1"/>
    <property type="match status" value="1"/>
</dbReference>
<dbReference type="SUPFAM" id="SSF53335">
    <property type="entry name" value="S-adenosyl-L-methionine-dependent methyltransferases"/>
    <property type="match status" value="1"/>
</dbReference>
<dbReference type="Gene3D" id="3.40.50.150">
    <property type="entry name" value="Vaccinia Virus protein VP39"/>
    <property type="match status" value="1"/>
</dbReference>
<dbReference type="RefSeq" id="WP_189084136.1">
    <property type="nucleotide sequence ID" value="NZ_BMRJ01000001.1"/>
</dbReference>
<dbReference type="AlphaFoldDB" id="A0A918CE79"/>
<evidence type="ECO:0000256" key="1">
    <source>
        <dbReference type="ARBA" id="ARBA00022603"/>
    </source>
</evidence>
<reference evidence="5" key="1">
    <citation type="journal article" date="2014" name="Int. J. Syst. Evol. Microbiol.">
        <title>Complete genome sequence of Corynebacterium casei LMG S-19264T (=DSM 44701T), isolated from a smear-ripened cheese.</title>
        <authorList>
            <consortium name="US DOE Joint Genome Institute (JGI-PGF)"/>
            <person name="Walter F."/>
            <person name="Albersmeier A."/>
            <person name="Kalinowski J."/>
            <person name="Ruckert C."/>
        </authorList>
    </citation>
    <scope>NUCLEOTIDE SEQUENCE</scope>
    <source>
        <strain evidence="5">JCM 3346</strain>
    </source>
</reference>
<dbReference type="GO" id="GO:0008757">
    <property type="term" value="F:S-adenosylmethionine-dependent methyltransferase activity"/>
    <property type="evidence" value="ECO:0007669"/>
    <property type="project" value="InterPro"/>
</dbReference>
<gene>
    <name evidence="5" type="ORF">GCM10010196_09670</name>
</gene>
<dbReference type="PANTHER" id="PTHR43464">
    <property type="entry name" value="METHYLTRANSFERASE"/>
    <property type="match status" value="1"/>
</dbReference>
<dbReference type="CDD" id="cd02440">
    <property type="entry name" value="AdoMet_MTases"/>
    <property type="match status" value="1"/>
</dbReference>
<dbReference type="EMBL" id="BMRJ01000001">
    <property type="protein sequence ID" value="GGR18626.1"/>
    <property type="molecule type" value="Genomic_DNA"/>
</dbReference>
<sequence>MGWWRALGSRDADAVELMDDPECDEAALAKTYARFTPVNRAVSAPRERYLRWIRPRLSPVFETRLLDVGTGAADLPALWLRWAAADGLRLRVTAIDPERRALDFAAARTAGLEGLTLLDATTAELAAADEHFDLVCSNHVLHHLDGREFGALLADSERLAELGGTVVHADIERSRLAYAAFAVGTLPFEATLLRGSFIRADGLTSIRRSHTAAELEAILPAGWRVRRAFPARLELVWQADAAGRSRV</sequence>
<accession>A0A918CE79</accession>
<feature type="domain" description="Methyltransferase type 11" evidence="4">
    <location>
        <begin position="66"/>
        <end position="167"/>
    </location>
</feature>
<dbReference type="PANTHER" id="PTHR43464:SF19">
    <property type="entry name" value="UBIQUINONE BIOSYNTHESIS O-METHYLTRANSFERASE, MITOCHONDRIAL"/>
    <property type="match status" value="1"/>
</dbReference>
<comment type="caution">
    <text evidence="5">The sequence shown here is derived from an EMBL/GenBank/DDBJ whole genome shotgun (WGS) entry which is preliminary data.</text>
</comment>
<reference evidence="5" key="2">
    <citation type="submission" date="2020-09" db="EMBL/GenBank/DDBJ databases">
        <authorList>
            <person name="Sun Q."/>
            <person name="Ohkuma M."/>
        </authorList>
    </citation>
    <scope>NUCLEOTIDE SEQUENCE</scope>
    <source>
        <strain evidence="5">JCM 3346</strain>
    </source>
</reference>
<evidence type="ECO:0000256" key="3">
    <source>
        <dbReference type="ARBA" id="ARBA00022691"/>
    </source>
</evidence>
<name>A0A918CE79_AGRME</name>
<protein>
    <recommendedName>
        <fullName evidence="4">Methyltransferase type 11 domain-containing protein</fullName>
    </recommendedName>
</protein>
<keyword evidence="3" id="KW-0949">S-adenosyl-L-methionine</keyword>
<dbReference type="GO" id="GO:0032259">
    <property type="term" value="P:methylation"/>
    <property type="evidence" value="ECO:0007669"/>
    <property type="project" value="UniProtKB-KW"/>
</dbReference>
<organism evidence="5 6">
    <name type="scientific">Agromyces mediolanus</name>
    <name type="common">Corynebacterium mediolanum</name>
    <dbReference type="NCBI Taxonomy" id="41986"/>
    <lineage>
        <taxon>Bacteria</taxon>
        <taxon>Bacillati</taxon>
        <taxon>Actinomycetota</taxon>
        <taxon>Actinomycetes</taxon>
        <taxon>Micrococcales</taxon>
        <taxon>Microbacteriaceae</taxon>
        <taxon>Agromyces</taxon>
    </lineage>
</organism>
<keyword evidence="2" id="KW-0808">Transferase</keyword>
<dbReference type="InterPro" id="IPR029063">
    <property type="entry name" value="SAM-dependent_MTases_sf"/>
</dbReference>
<dbReference type="Proteomes" id="UP000610303">
    <property type="component" value="Unassembled WGS sequence"/>
</dbReference>
<proteinExistence type="predicted"/>
<keyword evidence="1" id="KW-0489">Methyltransferase</keyword>
<evidence type="ECO:0000313" key="6">
    <source>
        <dbReference type="Proteomes" id="UP000610303"/>
    </source>
</evidence>
<evidence type="ECO:0000313" key="5">
    <source>
        <dbReference type="EMBL" id="GGR18626.1"/>
    </source>
</evidence>
<dbReference type="InterPro" id="IPR013216">
    <property type="entry name" value="Methyltransf_11"/>
</dbReference>
<evidence type="ECO:0000256" key="2">
    <source>
        <dbReference type="ARBA" id="ARBA00022679"/>
    </source>
</evidence>
<keyword evidence="6" id="KW-1185">Reference proteome</keyword>
<dbReference type="Pfam" id="PF08241">
    <property type="entry name" value="Methyltransf_11"/>
    <property type="match status" value="1"/>
</dbReference>